<evidence type="ECO:0000313" key="3">
    <source>
        <dbReference type="Proteomes" id="UP001249945"/>
    </source>
</evidence>
<dbReference type="RefSeq" id="WP_311780733.1">
    <property type="nucleotide sequence ID" value="NZ_JALRMR010000014.1"/>
</dbReference>
<dbReference type="InterPro" id="IPR008966">
    <property type="entry name" value="Adhesion_dom_sf"/>
</dbReference>
<dbReference type="InterPro" id="IPR047589">
    <property type="entry name" value="DUF11_rpt"/>
</dbReference>
<accession>A0AAW8RBU6</accession>
<evidence type="ECO:0000259" key="1">
    <source>
        <dbReference type="Pfam" id="PF13731"/>
    </source>
</evidence>
<name>A0AAW8RBU6_CARDV</name>
<dbReference type="SUPFAM" id="SSF49401">
    <property type="entry name" value="Bacterial adhesins"/>
    <property type="match status" value="1"/>
</dbReference>
<protein>
    <submittedName>
        <fullName evidence="2">WxL domain-containing protein</fullName>
    </submittedName>
</protein>
<dbReference type="NCBIfam" id="TIGR01451">
    <property type="entry name" value="B_ant_repeat"/>
    <property type="match status" value="1"/>
</dbReference>
<dbReference type="InterPro" id="IPR046776">
    <property type="entry name" value="Pectate_lyase_5"/>
</dbReference>
<comment type="caution">
    <text evidence="2">The sequence shown here is derived from an EMBL/GenBank/DDBJ whole genome shotgun (WGS) entry which is preliminary data.</text>
</comment>
<organism evidence="2 3">
    <name type="scientific">Carnobacterium divergens</name>
    <name type="common">Lactobacillus divergens</name>
    <dbReference type="NCBI Taxonomy" id="2748"/>
    <lineage>
        <taxon>Bacteria</taxon>
        <taxon>Bacillati</taxon>
        <taxon>Bacillota</taxon>
        <taxon>Bacilli</taxon>
        <taxon>Lactobacillales</taxon>
        <taxon>Carnobacteriaceae</taxon>
        <taxon>Carnobacterium</taxon>
    </lineage>
</organism>
<dbReference type="Proteomes" id="UP001249945">
    <property type="component" value="Unassembled WGS sequence"/>
</dbReference>
<feature type="domain" description="WxL" evidence="1">
    <location>
        <begin position="1089"/>
        <end position="1242"/>
    </location>
</feature>
<dbReference type="AlphaFoldDB" id="A0AAW8RBU6"/>
<proteinExistence type="predicted"/>
<evidence type="ECO:0000313" key="2">
    <source>
        <dbReference type="EMBL" id="MDT1974903.1"/>
    </source>
</evidence>
<dbReference type="Gene3D" id="2.60.40.10">
    <property type="entry name" value="Immunoglobulins"/>
    <property type="match status" value="1"/>
</dbReference>
<dbReference type="EMBL" id="JALRMR010000014">
    <property type="protein sequence ID" value="MDT1974903.1"/>
    <property type="molecule type" value="Genomic_DNA"/>
</dbReference>
<dbReference type="Pfam" id="PF20585">
    <property type="entry name" value="Pectate_lyase_5"/>
    <property type="match status" value="1"/>
</dbReference>
<gene>
    <name evidence="2" type="ORF">MX635_10910</name>
</gene>
<sequence>MKKKIVVSILILGMSSALFIISNYFKSNIQATDLIENEIKLQLIPNSDQKTDEIRVELEYSEGITEAILIDLPEGIEFQEIENGQATLSNDKKVLTIDPVETKKSILTFRGEPGEYSLVAYTKAKADAKISSLPLVLEMGKVKENELEETEVLIEKKDQQDQQDQPSEEIVEVTDIIEGDAVAEQEVSTWDQFVQALGNASISKIILKNNLIATSNAQVNRKVEVEGNNFLINSVSYSIKAQESADLAVKDIKFTGTSSSALFSGNGKVTVKGNFNSLSNNLTGMASMSGGSFTMDGVDANYDRGSNQNPAIEAKYLTITNGSKFVSESERFYRITNKADNGATVVIDKGSKVRTSSMKGTTSTGDRGQAWQMEQKVDMFVRDAGTELYVEGNGKQRASNGGIFMIFADNSTLNVLDGADMQVHSQYASAVMLQSSGGQFNVKNNSTLKLSQKEDNGYNLGSTLRFRVEGDMTFNVEENSKIEILKDSGYAPSIRMYGGGNKVNVRSGSDFIVKNKGEGNPQDPGGNANNQALQYTSGGNNEFNLTGENSSVDIQANLGAAIDAENNSIDINAGNQTYFVARGTTAKEKGAIFNGGAMNFVMTNPKYFDFRNDREGGGYLFSNSAKSKLQIINSDISVWDKGTYLDGNPSKTWTLINATLSQANFNKVDSSSSADFLSRFGSATNYSRMSANNQSAIVDELRMPTDADKFIFGHVSVPEGKNDENRDAWTDEVGVRVTLYNSDGTKSQEFSSRTIGKDSSGGGLSVYGEPSRGGMFKIPVKNNEFLKVGQKIEVNAAWRGTDGEGSNNVHLSSPEDIQVTDKTVVDVTPPLPTELATSTTIDNATKQIKGMNSEPGSIVTIEINGKPIEKSVVVGATGEWTYDLPYYLDKSDVVQVFLRDQAGKAIEVKNPPVTNDEIGNVNPKKDMSYHDAIFKAAPQFVVNDVLADENSIIKSVSVDNENNATQVGSVLSYTLNISNNKKTAATWGNVWVEDSLAQELKLDKESVKVNGSTVSDDKVIYDPVTNIVKIYVGNLVEKENAVVTFDTKVTSSAIGKVIENKALAQGELAREIDPFEPGALIPEKEKQKNQVESNIVTNPGGPIFGMLEFVSAPKTISFGDNLKISSNTKEYPVELLDDNLVVQDSRAIKESWTLTAKMTQELTSPTKKTLPNSLQYIRDGQKNVMSSDSLIIEEQTSNDDDEVVVSEKWDSKSNGFILSVKPGEAYPEAYQGTIEWTLQDTPSND</sequence>
<dbReference type="InterPro" id="IPR027994">
    <property type="entry name" value="WxL_dom"/>
</dbReference>
<reference evidence="2" key="1">
    <citation type="submission" date="2022-04" db="EMBL/GenBank/DDBJ databases">
        <title>Draft genome sequences of lactic acid bacteria (LAB) strains involved in meat spoilage.</title>
        <authorList>
            <person name="Palevich N."/>
        </authorList>
    </citation>
    <scope>NUCLEOTIDE SEQUENCE</scope>
    <source>
        <strain evidence="2">9-14</strain>
    </source>
</reference>
<dbReference type="Pfam" id="PF13731">
    <property type="entry name" value="WxL"/>
    <property type="match status" value="1"/>
</dbReference>
<dbReference type="InterPro" id="IPR013783">
    <property type="entry name" value="Ig-like_fold"/>
</dbReference>